<evidence type="ECO:0000256" key="5">
    <source>
        <dbReference type="ARBA" id="ARBA00023136"/>
    </source>
</evidence>
<name>A0A401UMN6_9CLOT</name>
<feature type="transmembrane region" description="Helical" evidence="6">
    <location>
        <begin position="78"/>
        <end position="101"/>
    </location>
</feature>
<dbReference type="InterPro" id="IPR012506">
    <property type="entry name" value="TMEM86B-like"/>
</dbReference>
<dbReference type="RefSeq" id="WP_125002021.1">
    <property type="nucleotide sequence ID" value="NZ_BHYK01000012.1"/>
</dbReference>
<dbReference type="OrthoDB" id="5592477at2"/>
<dbReference type="GO" id="GO:0016787">
    <property type="term" value="F:hydrolase activity"/>
    <property type="evidence" value="ECO:0007669"/>
    <property type="project" value="TreeGrafter"/>
</dbReference>
<feature type="transmembrane region" description="Helical" evidence="6">
    <location>
        <begin position="165"/>
        <end position="186"/>
    </location>
</feature>
<evidence type="ECO:0000256" key="4">
    <source>
        <dbReference type="ARBA" id="ARBA00022989"/>
    </source>
</evidence>
<evidence type="ECO:0000256" key="3">
    <source>
        <dbReference type="ARBA" id="ARBA00022692"/>
    </source>
</evidence>
<comment type="similarity">
    <text evidence="2">Belongs to the TMEM86 family.</text>
</comment>
<gene>
    <name evidence="7" type="ORF">Ctaglu_24180</name>
</gene>
<keyword evidence="5 6" id="KW-0472">Membrane</keyword>
<evidence type="ECO:0000256" key="1">
    <source>
        <dbReference type="ARBA" id="ARBA00004141"/>
    </source>
</evidence>
<dbReference type="PANTHER" id="PTHR31885:SF6">
    <property type="entry name" value="GH04784P"/>
    <property type="match status" value="1"/>
</dbReference>
<keyword evidence="4 6" id="KW-1133">Transmembrane helix</keyword>
<dbReference type="Proteomes" id="UP000287872">
    <property type="component" value="Unassembled WGS sequence"/>
</dbReference>
<evidence type="ECO:0000313" key="7">
    <source>
        <dbReference type="EMBL" id="GCD10795.1"/>
    </source>
</evidence>
<feature type="transmembrane region" description="Helical" evidence="6">
    <location>
        <begin position="5"/>
        <end position="22"/>
    </location>
</feature>
<protein>
    <recommendedName>
        <fullName evidence="9">Lysoplasmalogenase</fullName>
    </recommendedName>
</protein>
<organism evidence="7 8">
    <name type="scientific">Clostridium tagluense</name>
    <dbReference type="NCBI Taxonomy" id="360422"/>
    <lineage>
        <taxon>Bacteria</taxon>
        <taxon>Bacillati</taxon>
        <taxon>Bacillota</taxon>
        <taxon>Clostridia</taxon>
        <taxon>Eubacteriales</taxon>
        <taxon>Clostridiaceae</taxon>
        <taxon>Clostridium</taxon>
    </lineage>
</organism>
<evidence type="ECO:0000313" key="8">
    <source>
        <dbReference type="Proteomes" id="UP000287872"/>
    </source>
</evidence>
<feature type="transmembrane region" description="Helical" evidence="6">
    <location>
        <begin position="42"/>
        <end position="66"/>
    </location>
</feature>
<evidence type="ECO:0000256" key="6">
    <source>
        <dbReference type="SAM" id="Phobius"/>
    </source>
</evidence>
<proteinExistence type="inferred from homology"/>
<comment type="subcellular location">
    <subcellularLocation>
        <location evidence="1">Membrane</location>
        <topology evidence="1">Multi-pass membrane protein</topology>
    </subcellularLocation>
</comment>
<feature type="transmembrane region" description="Helical" evidence="6">
    <location>
        <begin position="107"/>
        <end position="126"/>
    </location>
</feature>
<comment type="caution">
    <text evidence="7">The sequence shown here is derived from an EMBL/GenBank/DDBJ whole genome shotgun (WGS) entry which is preliminary data.</text>
</comment>
<dbReference type="EMBL" id="BHYK01000012">
    <property type="protein sequence ID" value="GCD10795.1"/>
    <property type="molecule type" value="Genomic_DNA"/>
</dbReference>
<accession>A0A401UMN6</accession>
<evidence type="ECO:0008006" key="9">
    <source>
        <dbReference type="Google" id="ProtNLM"/>
    </source>
</evidence>
<keyword evidence="8" id="KW-1185">Reference proteome</keyword>
<reference evidence="7 8" key="1">
    <citation type="submission" date="2018-11" db="EMBL/GenBank/DDBJ databases">
        <title>Genome sequencing and assembly of Clostridium tagluense strain A121.</title>
        <authorList>
            <person name="Murakami T."/>
            <person name="Segawa T."/>
            <person name="Shcherbakova V.A."/>
            <person name="Mori H."/>
            <person name="Yoshimura Y."/>
        </authorList>
    </citation>
    <scope>NUCLEOTIDE SEQUENCE [LARGE SCALE GENOMIC DNA]</scope>
    <source>
        <strain evidence="7 8">A121</strain>
    </source>
</reference>
<dbReference type="Pfam" id="PF07947">
    <property type="entry name" value="YhhN"/>
    <property type="match status" value="1"/>
</dbReference>
<feature type="transmembrane region" description="Helical" evidence="6">
    <location>
        <begin position="198"/>
        <end position="216"/>
    </location>
</feature>
<dbReference type="PANTHER" id="PTHR31885">
    <property type="entry name" value="GH04784P"/>
    <property type="match status" value="1"/>
</dbReference>
<dbReference type="GO" id="GO:0016020">
    <property type="term" value="C:membrane"/>
    <property type="evidence" value="ECO:0007669"/>
    <property type="project" value="UniProtKB-SubCell"/>
</dbReference>
<dbReference type="AlphaFoldDB" id="A0A401UMN6"/>
<evidence type="ECO:0000256" key="2">
    <source>
        <dbReference type="ARBA" id="ARBA00007375"/>
    </source>
</evidence>
<keyword evidence="3 6" id="KW-0812">Transmembrane</keyword>
<feature type="transmembrane region" description="Helical" evidence="6">
    <location>
        <begin position="138"/>
        <end position="159"/>
    </location>
</feature>
<sequence length="217" mass="25056">MTSKLIIGGLFCIIFVMHMVFTKNEYNKGRCYTKPFLMPLLSIYYIASVAQVNKFIVMALVFGFMGDMFLMWPEMKNNFVLGLVAFLIGHLCYVLLFLQGISFVKDIPVWFYLIIIIYIMVAFVVMKKLTMYLGNMKIPTYIYMAVILLMSFASLARIWVIGMSIWFFLPFIGSLLFLCSDAMLGFYTFKGKFKNGNIYIMLTYVLAQSLIVGGYLY</sequence>